<feature type="domain" description="Reverse transcriptase" evidence="11">
    <location>
        <begin position="93"/>
        <end position="319"/>
    </location>
</feature>
<dbReference type="Proteomes" id="UP000001052">
    <property type="component" value="Chromosome"/>
</dbReference>
<dbReference type="InterPro" id="IPR013597">
    <property type="entry name" value="Mat_intron_G2"/>
</dbReference>
<keyword evidence="2" id="KW-0808">Transferase</keyword>
<evidence type="ECO:0000256" key="1">
    <source>
        <dbReference type="ARBA" id="ARBA00012493"/>
    </source>
</evidence>
<dbReference type="EMBL" id="CP001734">
    <property type="protein sequence ID" value="ACV67454.1"/>
    <property type="molecule type" value="Genomic_DNA"/>
</dbReference>
<dbReference type="InterPro" id="IPR030931">
    <property type="entry name" value="Group_II_RT_mat"/>
</dbReference>
<keyword evidence="15" id="KW-1185">Reference proteome</keyword>
<dbReference type="EMBL" id="CP001734">
    <property type="protein sequence ID" value="ACV68251.1"/>
    <property type="molecule type" value="Genomic_DNA"/>
</dbReference>
<dbReference type="EMBL" id="CP001734">
    <property type="protein sequence ID" value="ACV69582.1"/>
    <property type="molecule type" value="Genomic_DNA"/>
</dbReference>
<dbReference type="CDD" id="cd01651">
    <property type="entry name" value="RT_G2_intron"/>
    <property type="match status" value="1"/>
</dbReference>
<reference evidence="12 15" key="2">
    <citation type="journal article" date="2010" name="Stand. Genomic Sci.">
        <title>Complete genome sequence of Desulfohalobium retbaense type strain (HR(100)).</title>
        <authorList>
            <person name="Spring S."/>
            <person name="Nolan M."/>
            <person name="Lapidus A."/>
            <person name="Glavina Del Rio T."/>
            <person name="Copeland A."/>
            <person name="Tice H."/>
            <person name="Cheng J.F."/>
            <person name="Lucas S."/>
            <person name="Land M."/>
            <person name="Chen F."/>
            <person name="Bruce D."/>
            <person name="Goodwin L."/>
            <person name="Pitluck S."/>
            <person name="Ivanova N."/>
            <person name="Mavromatis K."/>
            <person name="Mikhailova N."/>
            <person name="Pati A."/>
            <person name="Chen A."/>
            <person name="Palaniappan K."/>
            <person name="Hauser L."/>
            <person name="Chang Y.J."/>
            <person name="Jeffries C.D."/>
            <person name="Munk C."/>
            <person name="Kiss H."/>
            <person name="Chain P."/>
            <person name="Han C."/>
            <person name="Brettin T."/>
            <person name="Detter J.C."/>
            <person name="Schuler E."/>
            <person name="Goker M."/>
            <person name="Rohde M."/>
            <person name="Bristow J."/>
            <person name="Eisen J.A."/>
            <person name="Markowitz V."/>
            <person name="Hugenholtz P."/>
            <person name="Kyrpides N.C."/>
            <person name="Klenk H.P."/>
        </authorList>
    </citation>
    <scope>NUCLEOTIDE SEQUENCE [LARGE SCALE GENOMIC DNA]</scope>
    <source>
        <strain evidence="12 15">DSM 5692</strain>
    </source>
</reference>
<dbReference type="GO" id="GO:0051607">
    <property type="term" value="P:defense response to virus"/>
    <property type="evidence" value="ECO:0007669"/>
    <property type="project" value="UniProtKB-KW"/>
</dbReference>
<feature type="region of interest" description="Disordered" evidence="10">
    <location>
        <begin position="1"/>
        <end position="43"/>
    </location>
</feature>
<evidence type="ECO:0000256" key="9">
    <source>
        <dbReference type="ARBA" id="ARBA00048173"/>
    </source>
</evidence>
<dbReference type="InterPro" id="IPR000123">
    <property type="entry name" value="Reverse_transcriptase_msDNA"/>
</dbReference>
<dbReference type="GO" id="GO:0003964">
    <property type="term" value="F:RNA-directed DNA polymerase activity"/>
    <property type="evidence" value="ECO:0007669"/>
    <property type="project" value="UniProtKB-KW"/>
</dbReference>
<evidence type="ECO:0000256" key="7">
    <source>
        <dbReference type="ARBA" id="ARBA00023118"/>
    </source>
</evidence>
<proteinExistence type="inferred from homology"/>
<dbReference type="InterPro" id="IPR043502">
    <property type="entry name" value="DNA/RNA_pol_sf"/>
</dbReference>
<dbReference type="PROSITE" id="PS50878">
    <property type="entry name" value="RT_POL"/>
    <property type="match status" value="1"/>
</dbReference>
<dbReference type="PANTHER" id="PTHR34047:SF8">
    <property type="entry name" value="PROTEIN YKFC"/>
    <property type="match status" value="1"/>
</dbReference>
<dbReference type="AlphaFoldDB" id="C8WZH9"/>
<keyword evidence="5" id="KW-0460">Magnesium</keyword>
<comment type="catalytic activity">
    <reaction evidence="9">
        <text>DNA(n) + a 2'-deoxyribonucleoside 5'-triphosphate = DNA(n+1) + diphosphate</text>
        <dbReference type="Rhea" id="RHEA:22508"/>
        <dbReference type="Rhea" id="RHEA-COMP:17339"/>
        <dbReference type="Rhea" id="RHEA-COMP:17340"/>
        <dbReference type="ChEBI" id="CHEBI:33019"/>
        <dbReference type="ChEBI" id="CHEBI:61560"/>
        <dbReference type="ChEBI" id="CHEBI:173112"/>
        <dbReference type="EC" id="2.7.7.49"/>
    </reaction>
</comment>
<evidence type="ECO:0000313" key="15">
    <source>
        <dbReference type="Proteomes" id="UP000001052"/>
    </source>
</evidence>
<dbReference type="InterPro" id="IPR051083">
    <property type="entry name" value="GrpII_Intron_Splice-Mob/Def"/>
</dbReference>
<dbReference type="OrthoDB" id="5366084at2"/>
<evidence type="ECO:0000256" key="6">
    <source>
        <dbReference type="ARBA" id="ARBA00022918"/>
    </source>
</evidence>
<dbReference type="KEGG" id="drt:Dret_0963"/>
<dbReference type="eggNOG" id="COG3344">
    <property type="taxonomic scope" value="Bacteria"/>
</dbReference>
<dbReference type="NCBIfam" id="TIGR04416">
    <property type="entry name" value="group_II_RT_mat"/>
    <property type="match status" value="1"/>
</dbReference>
<keyword evidence="7" id="KW-0051">Antiviral defense</keyword>
<name>C8WZH9_DESRD</name>
<dbReference type="KEGG" id="drt:Dret_2298"/>
<evidence type="ECO:0000256" key="5">
    <source>
        <dbReference type="ARBA" id="ARBA00022842"/>
    </source>
</evidence>
<evidence type="ECO:0000313" key="13">
    <source>
        <dbReference type="EMBL" id="ACV68251.1"/>
    </source>
</evidence>
<dbReference type="PRINTS" id="PR00866">
    <property type="entry name" value="RNADNAPOLMS"/>
</dbReference>
<evidence type="ECO:0000256" key="10">
    <source>
        <dbReference type="SAM" id="MobiDB-lite"/>
    </source>
</evidence>
<dbReference type="HOGENOM" id="CLU_013584_2_1_7"/>
<dbReference type="InterPro" id="IPR000477">
    <property type="entry name" value="RT_dom"/>
</dbReference>
<evidence type="ECO:0000313" key="12">
    <source>
        <dbReference type="EMBL" id="ACV67454.1"/>
    </source>
</evidence>
<sequence>MTNGAAEGRAGTPVATPEGRGRNPREYGSGASSVTATKEYSHPEQQSLMEAVVGRENMLAAYKRVRANKGVPGVDGMSVNDVWGYCTLNWARIKEELLDGRYEPQPVLGVEIPKPGGGVRQLGIPTALDRLIQQALHQVLSPIFNPHFSESSYGFRPGRSAHQAVLKAREHAAAGKRWVVDMDLEKFFDRVNHDVLMARVARKVKDKRVLVLIRRYLQAGLMQGGIASKRKEGTPQGGPLSPLLSNILLDDLDKELERRGHAFCRYADDCNIYVQTKRSGERAMASITRFLTERLKLRVNADKSAVDRPWKRKFLGYSMTWHTQPRLKVAPSVVKRLKQAVREEFRRGRGRSLKKTIDTLAPKLRGWMNYFKLAEVKGVFEELDMWIRRRLRNILWRHWKRPYARARNLIRRGLTEERAWKSAINGRGPWWNSGASHMNQAFPKKYFDSLGLVSLQDQLRKAQSVR</sequence>
<evidence type="ECO:0000259" key="11">
    <source>
        <dbReference type="PROSITE" id="PS50878"/>
    </source>
</evidence>
<dbReference type="Pfam" id="PF00078">
    <property type="entry name" value="RVT_1"/>
    <property type="match status" value="1"/>
</dbReference>
<dbReference type="KEGG" id="drt:Dret_0152"/>
<keyword evidence="3" id="KW-0548">Nucleotidyltransferase</keyword>
<dbReference type="GO" id="GO:0046872">
    <property type="term" value="F:metal ion binding"/>
    <property type="evidence" value="ECO:0007669"/>
    <property type="project" value="UniProtKB-KW"/>
</dbReference>
<evidence type="ECO:0000256" key="3">
    <source>
        <dbReference type="ARBA" id="ARBA00022695"/>
    </source>
</evidence>
<evidence type="ECO:0000256" key="2">
    <source>
        <dbReference type="ARBA" id="ARBA00022679"/>
    </source>
</evidence>
<dbReference type="EC" id="2.7.7.49" evidence="1"/>
<organism evidence="12 15">
    <name type="scientific">Desulfohalobium retbaense (strain ATCC 49708 / DSM 5692 / JCM 16813 / HR100)</name>
    <dbReference type="NCBI Taxonomy" id="485915"/>
    <lineage>
        <taxon>Bacteria</taxon>
        <taxon>Pseudomonadati</taxon>
        <taxon>Thermodesulfobacteriota</taxon>
        <taxon>Desulfovibrionia</taxon>
        <taxon>Desulfovibrionales</taxon>
        <taxon>Desulfohalobiaceae</taxon>
        <taxon>Desulfohalobium</taxon>
    </lineage>
</organism>
<accession>C8WZH9</accession>
<protein>
    <recommendedName>
        <fullName evidence="1">RNA-directed DNA polymerase</fullName>
        <ecNumber evidence="1">2.7.7.49</ecNumber>
    </recommendedName>
</protein>
<evidence type="ECO:0000256" key="4">
    <source>
        <dbReference type="ARBA" id="ARBA00022723"/>
    </source>
</evidence>
<dbReference type="PANTHER" id="PTHR34047">
    <property type="entry name" value="NUCLEAR INTRON MATURASE 1, MITOCHONDRIAL-RELATED"/>
    <property type="match status" value="1"/>
</dbReference>
<dbReference type="Pfam" id="PF08388">
    <property type="entry name" value="GIIM"/>
    <property type="match status" value="1"/>
</dbReference>
<comment type="similarity">
    <text evidence="8">Belongs to the bacterial reverse transcriptase family.</text>
</comment>
<feature type="compositionally biased region" description="Polar residues" evidence="10">
    <location>
        <begin position="30"/>
        <end position="43"/>
    </location>
</feature>
<reference evidence="15" key="1">
    <citation type="submission" date="2009-09" db="EMBL/GenBank/DDBJ databases">
        <title>The complete chromosome of Desulfohalobium retbaense DSM 5692.</title>
        <authorList>
            <consortium name="US DOE Joint Genome Institute (JGI-PGF)"/>
            <person name="Lucas S."/>
            <person name="Copeland A."/>
            <person name="Lapidus A."/>
            <person name="Glavina del Rio T."/>
            <person name="Dalin E."/>
            <person name="Tice H."/>
            <person name="Bruce D."/>
            <person name="Goodwin L."/>
            <person name="Pitluck S."/>
            <person name="Kyrpides N."/>
            <person name="Mavromatis K."/>
            <person name="Ivanova N."/>
            <person name="Mikhailova N."/>
            <person name="Munk A.C."/>
            <person name="Brettin T."/>
            <person name="Detter J.C."/>
            <person name="Han C."/>
            <person name="Tapia R."/>
            <person name="Larimer F."/>
            <person name="Land M."/>
            <person name="Hauser L."/>
            <person name="Markowitz V."/>
            <person name="Cheng J.-F."/>
            <person name="Hugenholtz P."/>
            <person name="Woyke T."/>
            <person name="Wu D."/>
            <person name="Spring S."/>
            <person name="Klenk H.-P."/>
            <person name="Eisen J.A."/>
        </authorList>
    </citation>
    <scope>NUCLEOTIDE SEQUENCE [LARGE SCALE GENOMIC DNA]</scope>
    <source>
        <strain evidence="15">DSM 5692</strain>
    </source>
</reference>
<dbReference type="SUPFAM" id="SSF56672">
    <property type="entry name" value="DNA/RNA polymerases"/>
    <property type="match status" value="1"/>
</dbReference>
<gene>
    <name evidence="12" type="ordered locus">Dret_0152</name>
    <name evidence="13" type="ordered locus">Dret_0963</name>
    <name evidence="14" type="ordered locus">Dret_2298</name>
</gene>
<evidence type="ECO:0000313" key="14">
    <source>
        <dbReference type="EMBL" id="ACV69582.1"/>
    </source>
</evidence>
<dbReference type="GO" id="GO:0003723">
    <property type="term" value="F:RNA binding"/>
    <property type="evidence" value="ECO:0007669"/>
    <property type="project" value="InterPro"/>
</dbReference>
<keyword evidence="4" id="KW-0479">Metal-binding</keyword>
<keyword evidence="6 12" id="KW-0695">RNA-directed DNA polymerase</keyword>
<evidence type="ECO:0000256" key="8">
    <source>
        <dbReference type="ARBA" id="ARBA00034120"/>
    </source>
</evidence>